<evidence type="ECO:0000313" key="4">
    <source>
        <dbReference type="Proteomes" id="UP000319627"/>
    </source>
</evidence>
<accession>A0A562J2X3</accession>
<dbReference type="InterPro" id="IPR025392">
    <property type="entry name" value="DUF4124"/>
</dbReference>
<dbReference type="Pfam" id="PF13511">
    <property type="entry name" value="DUF4124"/>
    <property type="match status" value="1"/>
</dbReference>
<feature type="signal peptide" evidence="1">
    <location>
        <begin position="1"/>
        <end position="18"/>
    </location>
</feature>
<evidence type="ECO:0000256" key="1">
    <source>
        <dbReference type="SAM" id="SignalP"/>
    </source>
</evidence>
<reference evidence="3 4" key="1">
    <citation type="submission" date="2019-07" db="EMBL/GenBank/DDBJ databases">
        <title>Genomic Encyclopedia of Type Strains, Phase I: the one thousand microbial genomes (KMG-I) project.</title>
        <authorList>
            <person name="Kyrpides N."/>
        </authorList>
    </citation>
    <scope>NUCLEOTIDE SEQUENCE [LARGE SCALE GENOMIC DNA]</scope>
    <source>
        <strain evidence="3 4">DSM 375</strain>
    </source>
</reference>
<dbReference type="Proteomes" id="UP000319627">
    <property type="component" value="Unassembled WGS sequence"/>
</dbReference>
<keyword evidence="1" id="KW-0732">Signal</keyword>
<dbReference type="AlphaFoldDB" id="A0A562J2X3"/>
<evidence type="ECO:0000313" key="3">
    <source>
        <dbReference type="EMBL" id="TWH77497.1"/>
    </source>
</evidence>
<proteinExistence type="predicted"/>
<feature type="domain" description="DUF4124" evidence="2">
    <location>
        <begin position="7"/>
        <end position="58"/>
    </location>
</feature>
<gene>
    <name evidence="3" type="ORF">LX59_00414</name>
</gene>
<evidence type="ECO:0000259" key="2">
    <source>
        <dbReference type="Pfam" id="PF13511"/>
    </source>
</evidence>
<sequence>MRWRYLLLVCCLSTGTHAEIYRYTNAQGEVIYTHQPPAGVEATPIELSTPNRLEPPSRPLVQPPSSSVTSGKAAFAYQIRWIGLTSGQTIRANDGNLHISVQLQPELQSGHFLRFSLDGQAVTGLQADAEVYLTELDRGAHSIMLEVLEANGKVIQTSAPLSFTLQRSSLNNPARR</sequence>
<name>A0A562J2X3_9GAMM</name>
<protein>
    <submittedName>
        <fullName evidence="3">Uncharacterized protein DUF4124</fullName>
    </submittedName>
</protein>
<dbReference type="EMBL" id="VLKG01000001">
    <property type="protein sequence ID" value="TWH77497.1"/>
    <property type="molecule type" value="Genomic_DNA"/>
</dbReference>
<comment type="caution">
    <text evidence="3">The sequence shown here is derived from an EMBL/GenBank/DDBJ whole genome shotgun (WGS) entry which is preliminary data.</text>
</comment>
<feature type="chain" id="PRO_5022128187" evidence="1">
    <location>
        <begin position="19"/>
        <end position="176"/>
    </location>
</feature>
<organism evidence="3 4">
    <name type="scientific">Azomonas agilis</name>
    <dbReference type="NCBI Taxonomy" id="116849"/>
    <lineage>
        <taxon>Bacteria</taxon>
        <taxon>Pseudomonadati</taxon>
        <taxon>Pseudomonadota</taxon>
        <taxon>Gammaproteobacteria</taxon>
        <taxon>Pseudomonadales</taxon>
        <taxon>Pseudomonadaceae</taxon>
        <taxon>Azomonas</taxon>
    </lineage>
</organism>
<dbReference type="RefSeq" id="WP_144570162.1">
    <property type="nucleotide sequence ID" value="NZ_VLKG01000001.1"/>
</dbReference>
<keyword evidence="4" id="KW-1185">Reference proteome</keyword>
<dbReference type="OrthoDB" id="7062774at2"/>